<name>A0ACC1IFU8_9FUNG</name>
<dbReference type="Proteomes" id="UP001150581">
    <property type="component" value="Unassembled WGS sequence"/>
</dbReference>
<sequence length="223" mass="24756">MSQRLKASTLRRLVNELNKLQTTPPEGIHITVNEDTLTEINACIDGPTDTPYEGGKFHVRLTIDERFPETPPKGIFMTKIFHPNISEHGEICVSTLKKDWQKHYGIEHVLVTVKCLLIYPNPESALNEEAGKLLLERYDEYAKHARLMTEIHAMKRGARGAVARGAAAAEISKGSENLDSPATGLQSASAQVKLPPVGPGDTKSSAADRKREKDNRRINLKRL</sequence>
<dbReference type="EC" id="2.3.2.23" evidence="1"/>
<dbReference type="EMBL" id="JANBPG010001008">
    <property type="protein sequence ID" value="KAJ1892355.1"/>
    <property type="molecule type" value="Genomic_DNA"/>
</dbReference>
<gene>
    <name evidence="1" type="primary">UBE2S</name>
    <name evidence="1" type="ORF">LPJ66_006394</name>
</gene>
<evidence type="ECO:0000313" key="1">
    <source>
        <dbReference type="EMBL" id="KAJ1892355.1"/>
    </source>
</evidence>
<comment type="caution">
    <text evidence="1">The sequence shown here is derived from an EMBL/GenBank/DDBJ whole genome shotgun (WGS) entry which is preliminary data.</text>
</comment>
<keyword evidence="1" id="KW-0012">Acyltransferase</keyword>
<reference evidence="1" key="1">
    <citation type="submission" date="2022-07" db="EMBL/GenBank/DDBJ databases">
        <title>Phylogenomic reconstructions and comparative analyses of Kickxellomycotina fungi.</title>
        <authorList>
            <person name="Reynolds N.K."/>
            <person name="Stajich J.E."/>
            <person name="Barry K."/>
            <person name="Grigoriev I.V."/>
            <person name="Crous P."/>
            <person name="Smith M.E."/>
        </authorList>
    </citation>
    <scope>NUCLEOTIDE SEQUENCE</scope>
    <source>
        <strain evidence="1">Benny 63K</strain>
    </source>
</reference>
<accession>A0ACC1IFU8</accession>
<organism evidence="1 2">
    <name type="scientific">Kickxella alabastrina</name>
    <dbReference type="NCBI Taxonomy" id="61397"/>
    <lineage>
        <taxon>Eukaryota</taxon>
        <taxon>Fungi</taxon>
        <taxon>Fungi incertae sedis</taxon>
        <taxon>Zoopagomycota</taxon>
        <taxon>Kickxellomycotina</taxon>
        <taxon>Kickxellomycetes</taxon>
        <taxon>Kickxellales</taxon>
        <taxon>Kickxellaceae</taxon>
        <taxon>Kickxella</taxon>
    </lineage>
</organism>
<keyword evidence="1" id="KW-0808">Transferase</keyword>
<protein>
    <submittedName>
        <fullName evidence="1">Ubiquitin-conjugating enzyme E2 S</fullName>
        <ecNumber evidence="1">2.3.2.23</ecNumber>
    </submittedName>
</protein>
<proteinExistence type="predicted"/>
<evidence type="ECO:0000313" key="2">
    <source>
        <dbReference type="Proteomes" id="UP001150581"/>
    </source>
</evidence>
<keyword evidence="2" id="KW-1185">Reference proteome</keyword>